<protein>
    <submittedName>
        <fullName evidence="15">Cyclin-T1</fullName>
    </submittedName>
</protein>
<comment type="caution">
    <text evidence="15">The sequence shown here is derived from an EMBL/GenBank/DDBJ whole genome shotgun (WGS) entry which is preliminary data.</text>
</comment>
<keyword evidence="6" id="KW-0832">Ubl conjugation</keyword>
<feature type="compositionally biased region" description="Basic and acidic residues" evidence="13">
    <location>
        <begin position="603"/>
        <end position="625"/>
    </location>
</feature>
<feature type="compositionally biased region" description="Polar residues" evidence="13">
    <location>
        <begin position="344"/>
        <end position="358"/>
    </location>
</feature>
<dbReference type="Gene3D" id="1.10.472.10">
    <property type="entry name" value="Cyclin-like"/>
    <property type="match status" value="2"/>
</dbReference>
<reference evidence="15 16" key="1">
    <citation type="journal article" date="2017" name="Nat. Ecol. Evol.">
        <title>Scallop genome provides insights into evolution of bilaterian karyotype and development.</title>
        <authorList>
            <person name="Wang S."/>
            <person name="Zhang J."/>
            <person name="Jiao W."/>
            <person name="Li J."/>
            <person name="Xun X."/>
            <person name="Sun Y."/>
            <person name="Guo X."/>
            <person name="Huan P."/>
            <person name="Dong B."/>
            <person name="Zhang L."/>
            <person name="Hu X."/>
            <person name="Sun X."/>
            <person name="Wang J."/>
            <person name="Zhao C."/>
            <person name="Wang Y."/>
            <person name="Wang D."/>
            <person name="Huang X."/>
            <person name="Wang R."/>
            <person name="Lv J."/>
            <person name="Li Y."/>
            <person name="Zhang Z."/>
            <person name="Liu B."/>
            <person name="Lu W."/>
            <person name="Hui Y."/>
            <person name="Liang J."/>
            <person name="Zhou Z."/>
            <person name="Hou R."/>
            <person name="Li X."/>
            <person name="Liu Y."/>
            <person name="Li H."/>
            <person name="Ning X."/>
            <person name="Lin Y."/>
            <person name="Zhao L."/>
            <person name="Xing Q."/>
            <person name="Dou J."/>
            <person name="Li Y."/>
            <person name="Mao J."/>
            <person name="Guo H."/>
            <person name="Dou H."/>
            <person name="Li T."/>
            <person name="Mu C."/>
            <person name="Jiang W."/>
            <person name="Fu Q."/>
            <person name="Fu X."/>
            <person name="Miao Y."/>
            <person name="Liu J."/>
            <person name="Yu Q."/>
            <person name="Li R."/>
            <person name="Liao H."/>
            <person name="Li X."/>
            <person name="Kong Y."/>
            <person name="Jiang Z."/>
            <person name="Chourrout D."/>
            <person name="Li R."/>
            <person name="Bao Z."/>
        </authorList>
    </citation>
    <scope>NUCLEOTIDE SEQUENCE [LARGE SCALE GENOMIC DNA]</scope>
    <source>
        <strain evidence="15 16">PY_sf001</strain>
    </source>
</reference>
<dbReference type="GO" id="GO:0005634">
    <property type="term" value="C:nucleus"/>
    <property type="evidence" value="ECO:0007669"/>
    <property type="project" value="UniProtKB-SubCell"/>
</dbReference>
<evidence type="ECO:0000256" key="13">
    <source>
        <dbReference type="SAM" id="MobiDB-lite"/>
    </source>
</evidence>
<dbReference type="SUPFAM" id="SSF47954">
    <property type="entry name" value="Cyclin-like"/>
    <property type="match status" value="2"/>
</dbReference>
<keyword evidence="16" id="KW-1185">Reference proteome</keyword>
<dbReference type="AlphaFoldDB" id="A0A210PFU8"/>
<comment type="subcellular location">
    <subcellularLocation>
        <location evidence="1">Nucleus</location>
    </subcellularLocation>
</comment>
<feature type="compositionally biased region" description="Low complexity" evidence="13">
    <location>
        <begin position="520"/>
        <end position="529"/>
    </location>
</feature>
<feature type="compositionally biased region" description="Low complexity" evidence="13">
    <location>
        <begin position="648"/>
        <end position="660"/>
    </location>
</feature>
<organism evidence="15 16">
    <name type="scientific">Mizuhopecten yessoensis</name>
    <name type="common">Japanese scallop</name>
    <name type="synonym">Patinopecten yessoensis</name>
    <dbReference type="NCBI Taxonomy" id="6573"/>
    <lineage>
        <taxon>Eukaryota</taxon>
        <taxon>Metazoa</taxon>
        <taxon>Spiralia</taxon>
        <taxon>Lophotrochozoa</taxon>
        <taxon>Mollusca</taxon>
        <taxon>Bivalvia</taxon>
        <taxon>Autobranchia</taxon>
        <taxon>Pteriomorphia</taxon>
        <taxon>Pectinida</taxon>
        <taxon>Pectinoidea</taxon>
        <taxon>Pectinidae</taxon>
        <taxon>Mizuhopecten</taxon>
    </lineage>
</organism>
<feature type="region of interest" description="Disordered" evidence="13">
    <location>
        <begin position="413"/>
        <end position="703"/>
    </location>
</feature>
<feature type="compositionally biased region" description="Basic and acidic residues" evidence="13">
    <location>
        <begin position="672"/>
        <end position="688"/>
    </location>
</feature>
<dbReference type="FunFam" id="1.10.472.10:FF:000009">
    <property type="entry name" value="cyclin-T2 isoform X1"/>
    <property type="match status" value="1"/>
</dbReference>
<feature type="compositionally biased region" description="Polar residues" evidence="13">
    <location>
        <begin position="568"/>
        <end position="584"/>
    </location>
</feature>
<evidence type="ECO:0000259" key="14">
    <source>
        <dbReference type="SMART" id="SM00385"/>
    </source>
</evidence>
<dbReference type="GO" id="GO:0006357">
    <property type="term" value="P:regulation of transcription by RNA polymerase II"/>
    <property type="evidence" value="ECO:0007669"/>
    <property type="project" value="InterPro"/>
</dbReference>
<evidence type="ECO:0000256" key="2">
    <source>
        <dbReference type="ARBA" id="ARBA00008638"/>
    </source>
</evidence>
<comment type="similarity">
    <text evidence="2">Belongs to the cyclin family. Cyclin C subfamily.</text>
</comment>
<dbReference type="Pfam" id="PF21797">
    <property type="entry name" value="CycT2-like_C"/>
    <property type="match status" value="1"/>
</dbReference>
<name>A0A210PFU8_MIZYE</name>
<dbReference type="CDD" id="cd20539">
    <property type="entry name" value="CYCLIN_CCNT_rpt2"/>
    <property type="match status" value="1"/>
</dbReference>
<keyword evidence="7" id="KW-0805">Transcription regulation</keyword>
<evidence type="ECO:0000256" key="11">
    <source>
        <dbReference type="ARBA" id="ARBA00023306"/>
    </source>
</evidence>
<evidence type="ECO:0000256" key="10">
    <source>
        <dbReference type="ARBA" id="ARBA00023242"/>
    </source>
</evidence>
<proteinExistence type="inferred from homology"/>
<dbReference type="InterPro" id="IPR036915">
    <property type="entry name" value="Cyclin-like_sf"/>
</dbReference>
<dbReference type="SMART" id="SM00385">
    <property type="entry name" value="CYCLIN"/>
    <property type="match status" value="2"/>
</dbReference>
<evidence type="ECO:0000256" key="4">
    <source>
        <dbReference type="ARBA" id="ARBA00022553"/>
    </source>
</evidence>
<feature type="compositionally biased region" description="Pro residues" evidence="13">
    <location>
        <begin position="770"/>
        <end position="779"/>
    </location>
</feature>
<evidence type="ECO:0000256" key="6">
    <source>
        <dbReference type="ARBA" id="ARBA00022843"/>
    </source>
</evidence>
<dbReference type="Proteomes" id="UP000242188">
    <property type="component" value="Unassembled WGS sequence"/>
</dbReference>
<evidence type="ECO:0000256" key="3">
    <source>
        <dbReference type="ARBA" id="ARBA00022499"/>
    </source>
</evidence>
<feature type="compositionally biased region" description="Low complexity" evidence="13">
    <location>
        <begin position="689"/>
        <end position="703"/>
    </location>
</feature>
<gene>
    <name evidence="15" type="ORF">KP79_PYT03905</name>
</gene>
<dbReference type="GO" id="GO:0016538">
    <property type="term" value="F:cyclin-dependent protein serine/threonine kinase regulator activity"/>
    <property type="evidence" value="ECO:0007669"/>
    <property type="project" value="InterPro"/>
</dbReference>
<feature type="compositionally biased region" description="Basic and acidic residues" evidence="13">
    <location>
        <begin position="413"/>
        <end position="433"/>
    </location>
</feature>
<feature type="compositionally biased region" description="Low complexity" evidence="13">
    <location>
        <begin position="272"/>
        <end position="293"/>
    </location>
</feature>
<evidence type="ECO:0000256" key="5">
    <source>
        <dbReference type="ARBA" id="ARBA00022618"/>
    </source>
</evidence>
<keyword evidence="8 12" id="KW-0195">Cyclin</keyword>
<sequence>MAGERWIFTNSQLLDTPSRKCGIDNDKELAYRQQAANLIQEMGQSLIVTQLCINTAIVYMHRFYMFHSFSRFHRNSMAPVCLFLAAKVEEQPRKLEHVLKLVHKSLHKDGPFDAKSDDYLQQAHELVVNENILLQTLGFDLTVDHPHTHVVKTCQLVRATKDLAQTSYFLATNSLHLTTMCLQYKPTVVACACVHLACKWSSWEIPRSSEGKDWHWYLDKNVTVKLLEDMSQEFLNILDKCPSKLRKKILTWKSGKDRPEEYDPEKKKLREQAAQQAARDAASAKSASSSSSSSHHHSQTNHDRKGDKSHHIKSEASSHGSSKHHTDPGGTAPSSHHHQRSHTDSAASKPNPALTSTDSNKHSSDPSHLGTVPNPSISAAAAAAVTTAVTTSTTKTTLKEYWEKQREKEKREAAAVAERIKREPQESSEERKVPSVKVEVGQHTGAEKTKHHHHRDHREHHRDQHRQQRDLEKLSETKIKIKSEPGLTHHKVTNESSSPLKLKIKMPKDQPSHGDKKHSSSQSTSQSEQKVPPLKISSGSSRHRGESHHKSHKSSRHSSSHSEQSSSMNHTGDSGSHHSGTNGRSDLKLHINMNTMSSSSSKSGREGKGEKHRDKNSRSSSHDSAKSASSSSSHSHSGHPWTMSELMATPAASNSMPSSSSRKRPHSPATDHLNDIHKNKVSKSETSLRRSSSNHSVVSMDLSDTGSLTGGDVFNTETNIALRGLEGGSRNNSPLIDTSKEKLDMRIQELQQVIDLQKAQIALQQTPINPQAPPPPPAPSLTSQFTDMPMQSLFDMDFLSDDALPPLPGDITEKPPTPPHF</sequence>
<dbReference type="GO" id="GO:0051301">
    <property type="term" value="P:cell division"/>
    <property type="evidence" value="ECO:0007669"/>
    <property type="project" value="UniProtKB-KW"/>
</dbReference>
<evidence type="ECO:0000256" key="8">
    <source>
        <dbReference type="ARBA" id="ARBA00023127"/>
    </source>
</evidence>
<feature type="compositionally biased region" description="Basic and acidic residues" evidence="13">
    <location>
        <begin position="256"/>
        <end position="271"/>
    </location>
</feature>
<dbReference type="InterPro" id="IPR043198">
    <property type="entry name" value="Cyclin/Ssn8"/>
</dbReference>
<feature type="region of interest" description="Disordered" evidence="13">
    <location>
        <begin position="767"/>
        <end position="821"/>
    </location>
</feature>
<keyword evidence="9" id="KW-0804">Transcription</keyword>
<keyword evidence="10" id="KW-0539">Nucleus</keyword>
<evidence type="ECO:0000256" key="1">
    <source>
        <dbReference type="ARBA" id="ARBA00004123"/>
    </source>
</evidence>
<keyword evidence="5" id="KW-0132">Cell division</keyword>
<dbReference type="InterPro" id="IPR013763">
    <property type="entry name" value="Cyclin-like_dom"/>
</dbReference>
<feature type="compositionally biased region" description="Basic residues" evidence="13">
    <location>
        <begin position="541"/>
        <end position="559"/>
    </location>
</feature>
<feature type="compositionally biased region" description="Basic and acidic residues" evidence="13">
    <location>
        <begin position="461"/>
        <end position="483"/>
    </location>
</feature>
<feature type="region of interest" description="Disordered" evidence="13">
    <location>
        <begin position="256"/>
        <end position="374"/>
    </location>
</feature>
<evidence type="ECO:0000256" key="12">
    <source>
        <dbReference type="RuleBase" id="RU000383"/>
    </source>
</evidence>
<evidence type="ECO:0000256" key="9">
    <source>
        <dbReference type="ARBA" id="ARBA00023163"/>
    </source>
</evidence>
<dbReference type="FunFam" id="1.10.472.10:FF:000004">
    <property type="entry name" value="Cyclin T2"/>
    <property type="match status" value="1"/>
</dbReference>
<evidence type="ECO:0000313" key="15">
    <source>
        <dbReference type="EMBL" id="OWF35337.1"/>
    </source>
</evidence>
<keyword evidence="4" id="KW-0597">Phosphoprotein</keyword>
<dbReference type="EMBL" id="NEDP02076732">
    <property type="protein sequence ID" value="OWF35337.1"/>
    <property type="molecule type" value="Genomic_DNA"/>
</dbReference>
<feature type="domain" description="Cyclin-like" evidence="14">
    <location>
        <begin position="37"/>
        <end position="135"/>
    </location>
</feature>
<keyword evidence="11" id="KW-0131">Cell cycle</keyword>
<dbReference type="InterPro" id="IPR006671">
    <property type="entry name" value="Cyclin_N"/>
</dbReference>
<feature type="compositionally biased region" description="Low complexity" evidence="13">
    <location>
        <begin position="626"/>
        <end position="635"/>
    </location>
</feature>
<dbReference type="PANTHER" id="PTHR10026">
    <property type="entry name" value="CYCLIN"/>
    <property type="match status" value="1"/>
</dbReference>
<keyword evidence="3" id="KW-1017">Isopeptide bond</keyword>
<feature type="compositionally biased region" description="Basic residues" evidence="13">
    <location>
        <begin position="449"/>
        <end position="460"/>
    </location>
</feature>
<feature type="domain" description="Cyclin-like" evidence="14">
    <location>
        <begin position="148"/>
        <end position="236"/>
    </location>
</feature>
<accession>A0A210PFU8</accession>
<evidence type="ECO:0000313" key="16">
    <source>
        <dbReference type="Proteomes" id="UP000242188"/>
    </source>
</evidence>
<evidence type="ECO:0000256" key="7">
    <source>
        <dbReference type="ARBA" id="ARBA00023015"/>
    </source>
</evidence>
<dbReference type="STRING" id="6573.A0A210PFU8"/>
<feature type="compositionally biased region" description="Basic and acidic residues" evidence="13">
    <location>
        <begin position="506"/>
        <end position="518"/>
    </location>
</feature>
<dbReference type="OrthoDB" id="25002at2759"/>
<dbReference type="Pfam" id="PF00134">
    <property type="entry name" value="Cyclin_N"/>
    <property type="match status" value="1"/>
</dbReference>
<dbReference type="CDD" id="cd20538">
    <property type="entry name" value="CYCLIN_CCNT_rpt1"/>
    <property type="match status" value="1"/>
</dbReference>